<name>A0ABC8KST3_ERUVS</name>
<keyword evidence="3" id="KW-1185">Reference proteome</keyword>
<evidence type="ECO:0000256" key="1">
    <source>
        <dbReference type="SAM" id="MobiDB-lite"/>
    </source>
</evidence>
<proteinExistence type="predicted"/>
<organism evidence="2 3">
    <name type="scientific">Eruca vesicaria subsp. sativa</name>
    <name type="common">Garden rocket</name>
    <name type="synonym">Eruca sativa</name>
    <dbReference type="NCBI Taxonomy" id="29727"/>
    <lineage>
        <taxon>Eukaryota</taxon>
        <taxon>Viridiplantae</taxon>
        <taxon>Streptophyta</taxon>
        <taxon>Embryophyta</taxon>
        <taxon>Tracheophyta</taxon>
        <taxon>Spermatophyta</taxon>
        <taxon>Magnoliopsida</taxon>
        <taxon>eudicotyledons</taxon>
        <taxon>Gunneridae</taxon>
        <taxon>Pentapetalae</taxon>
        <taxon>rosids</taxon>
        <taxon>malvids</taxon>
        <taxon>Brassicales</taxon>
        <taxon>Brassicaceae</taxon>
        <taxon>Brassiceae</taxon>
        <taxon>Eruca</taxon>
    </lineage>
</organism>
<dbReference type="Proteomes" id="UP001642260">
    <property type="component" value="Unassembled WGS sequence"/>
</dbReference>
<reference evidence="2 3" key="1">
    <citation type="submission" date="2022-03" db="EMBL/GenBank/DDBJ databases">
        <authorList>
            <person name="Macdonald S."/>
            <person name="Ahmed S."/>
            <person name="Newling K."/>
        </authorList>
    </citation>
    <scope>NUCLEOTIDE SEQUENCE [LARGE SCALE GENOMIC DNA]</scope>
</reference>
<accession>A0ABC8KST3</accession>
<dbReference type="EMBL" id="CAKOAT010312710">
    <property type="protein sequence ID" value="CAH8361697.1"/>
    <property type="molecule type" value="Genomic_DNA"/>
</dbReference>
<dbReference type="AlphaFoldDB" id="A0ABC8KST3"/>
<gene>
    <name evidence="2" type="ORF">ERUC_LOCUS27453</name>
</gene>
<protein>
    <submittedName>
        <fullName evidence="2">Uncharacterized protein</fullName>
    </submittedName>
</protein>
<feature type="region of interest" description="Disordered" evidence="1">
    <location>
        <begin position="35"/>
        <end position="83"/>
    </location>
</feature>
<comment type="caution">
    <text evidence="2">The sequence shown here is derived from an EMBL/GenBank/DDBJ whole genome shotgun (WGS) entry which is preliminary data.</text>
</comment>
<evidence type="ECO:0000313" key="2">
    <source>
        <dbReference type="EMBL" id="CAH8361697.1"/>
    </source>
</evidence>
<evidence type="ECO:0000313" key="3">
    <source>
        <dbReference type="Proteomes" id="UP001642260"/>
    </source>
</evidence>
<sequence length="83" mass="9197">MQNNEQAEVTNGELQMLYVGIEVEIRVVLAGIPMARSAEPTDHVQTPQPTRRPGKEHAKFLATGVRPRRNKRAPDCSESGESD</sequence>